<name>A0A396C367_BACFG</name>
<dbReference type="Proteomes" id="UP000266644">
    <property type="component" value="Unassembled WGS sequence"/>
</dbReference>
<proteinExistence type="predicted"/>
<dbReference type="AlphaFoldDB" id="A0A396C367"/>
<evidence type="ECO:0000313" key="3">
    <source>
        <dbReference type="Proteomes" id="UP000266644"/>
    </source>
</evidence>
<dbReference type="EMBL" id="QRJE01000011">
    <property type="protein sequence ID" value="RHH12520.1"/>
    <property type="molecule type" value="Genomic_DNA"/>
</dbReference>
<sequence length="420" mass="47773">MENARALEAFRTLFSDSSMVARIDSVVVNAFSSPDGDEAYNRRLALKRSQAVKGYLVWKFPLLNQYRVSTCSCGENWTGLRGLVAADTVVPCREEVLRILDEMPESRRREELLRALDGGSAYRYIEQNLLRYLRNAAVCTIWMRHGESDGKTCGKGGTARNTDTGQKEMPAMRPAVNPLEVLAGEWTFQSSPSEVREPDSAQDPDAVRGSSSMVRRSASWGHLPSAVYCTPNERKRQHRPLLALKTNLLFDLALVPNIEIEVPLGKQNRWSVNGEWMFPWWLIDHDKYCLQILSGGVEGRYWLGSRFRRLSRPALTGHFLGFYAGGGKYDLQWDTDGYQGEFYIASGLSYGYSTRIGRHLNLEFSIGIGLLRTNYEYYHAIDHYRTLLWQNNGNYTWFGPTKAKISLVWVWGRKRKGGGK</sequence>
<gene>
    <name evidence="2" type="ORF">DW228_08635</name>
</gene>
<reference evidence="2 3" key="1">
    <citation type="submission" date="2018-08" db="EMBL/GenBank/DDBJ databases">
        <title>A genome reference for cultivated species of the human gut microbiota.</title>
        <authorList>
            <person name="Zou Y."/>
            <person name="Xue W."/>
            <person name="Luo G."/>
        </authorList>
    </citation>
    <scope>NUCLEOTIDE SEQUENCE [LARGE SCALE GENOMIC DNA]</scope>
    <source>
        <strain evidence="2 3">AM18-6</strain>
    </source>
</reference>
<dbReference type="SUPFAM" id="SSF103088">
    <property type="entry name" value="OmpA-like"/>
    <property type="match status" value="1"/>
</dbReference>
<organism evidence="2 3">
    <name type="scientific">Bacteroides fragilis</name>
    <dbReference type="NCBI Taxonomy" id="817"/>
    <lineage>
        <taxon>Bacteria</taxon>
        <taxon>Pseudomonadati</taxon>
        <taxon>Bacteroidota</taxon>
        <taxon>Bacteroidia</taxon>
        <taxon>Bacteroidales</taxon>
        <taxon>Bacteroidaceae</taxon>
        <taxon>Bacteroides</taxon>
    </lineage>
</organism>
<dbReference type="Pfam" id="PF12099">
    <property type="entry name" value="DUF3575"/>
    <property type="match status" value="1"/>
</dbReference>
<evidence type="ECO:0000313" key="2">
    <source>
        <dbReference type="EMBL" id="RHH12520.1"/>
    </source>
</evidence>
<comment type="caution">
    <text evidence="2">The sequence shown here is derived from an EMBL/GenBank/DDBJ whole genome shotgun (WGS) entry which is preliminary data.</text>
</comment>
<dbReference type="InterPro" id="IPR036737">
    <property type="entry name" value="OmpA-like_sf"/>
</dbReference>
<dbReference type="InterPro" id="IPR021958">
    <property type="entry name" value="DUF3575"/>
</dbReference>
<feature type="region of interest" description="Disordered" evidence="1">
    <location>
        <begin position="190"/>
        <end position="209"/>
    </location>
</feature>
<accession>A0A396C367</accession>
<protein>
    <submittedName>
        <fullName evidence="2">DUF3575 domain-containing protein</fullName>
    </submittedName>
</protein>
<evidence type="ECO:0000256" key="1">
    <source>
        <dbReference type="SAM" id="MobiDB-lite"/>
    </source>
</evidence>